<feature type="domain" description="MULE transposase" evidence="1">
    <location>
        <begin position="20"/>
        <end position="85"/>
    </location>
</feature>
<dbReference type="KEGG" id="goe:100903883"/>
<dbReference type="AlphaFoldDB" id="A0AAJ6VXC4"/>
<gene>
    <name evidence="3" type="primary">LOC100903883</name>
</gene>
<dbReference type="Pfam" id="PF10551">
    <property type="entry name" value="MULE"/>
    <property type="match status" value="1"/>
</dbReference>
<keyword evidence="2" id="KW-1185">Reference proteome</keyword>
<dbReference type="RefSeq" id="XP_003742184.1">
    <property type="nucleotide sequence ID" value="XM_003742136.1"/>
</dbReference>
<organism evidence="2 3">
    <name type="scientific">Galendromus occidentalis</name>
    <name type="common">western predatory mite</name>
    <dbReference type="NCBI Taxonomy" id="34638"/>
    <lineage>
        <taxon>Eukaryota</taxon>
        <taxon>Metazoa</taxon>
        <taxon>Ecdysozoa</taxon>
        <taxon>Arthropoda</taxon>
        <taxon>Chelicerata</taxon>
        <taxon>Arachnida</taxon>
        <taxon>Acari</taxon>
        <taxon>Parasitiformes</taxon>
        <taxon>Mesostigmata</taxon>
        <taxon>Gamasina</taxon>
        <taxon>Phytoseioidea</taxon>
        <taxon>Phytoseiidae</taxon>
        <taxon>Typhlodrominae</taxon>
        <taxon>Galendromus</taxon>
    </lineage>
</organism>
<dbReference type="Proteomes" id="UP000694867">
    <property type="component" value="Unplaced"/>
</dbReference>
<name>A0AAJ6VXC4_9ACAR</name>
<sequence>MVDKLYLDGRFSLAPSLFSQIAYALLPNKTAETYTRTLSLLKDAWPALDPSSVVMDFKRAVMNAVRSVFSPDIRIDGCFFHLVKNIKLRVAGEGLMSRYSNDDEFALETRMFAALAFVPPA</sequence>
<dbReference type="InterPro" id="IPR018289">
    <property type="entry name" value="MULE_transposase_dom"/>
</dbReference>
<evidence type="ECO:0000259" key="1">
    <source>
        <dbReference type="Pfam" id="PF10551"/>
    </source>
</evidence>
<evidence type="ECO:0000313" key="3">
    <source>
        <dbReference type="RefSeq" id="XP_003742184.1"/>
    </source>
</evidence>
<accession>A0AAJ6VXC4</accession>
<protein>
    <submittedName>
        <fullName evidence="3">Uncharacterized protein LOC100903883</fullName>
    </submittedName>
</protein>
<evidence type="ECO:0000313" key="2">
    <source>
        <dbReference type="Proteomes" id="UP000694867"/>
    </source>
</evidence>
<proteinExistence type="predicted"/>
<reference evidence="3" key="1">
    <citation type="submission" date="2025-08" db="UniProtKB">
        <authorList>
            <consortium name="RefSeq"/>
        </authorList>
    </citation>
    <scope>IDENTIFICATION</scope>
</reference>
<dbReference type="GeneID" id="100903883"/>